<dbReference type="InterPro" id="IPR007049">
    <property type="entry name" value="Carb-sel_porin_OprB"/>
</dbReference>
<comment type="caution">
    <text evidence="4">The sequence shown here is derived from an EMBL/GenBank/DDBJ whole genome shotgun (WGS) entry which is preliminary data.</text>
</comment>
<evidence type="ECO:0000313" key="5">
    <source>
        <dbReference type="Proteomes" id="UP000249467"/>
    </source>
</evidence>
<dbReference type="InterPro" id="IPR051465">
    <property type="entry name" value="Cell_Envelope_Struct_Comp"/>
</dbReference>
<evidence type="ECO:0000313" key="4">
    <source>
        <dbReference type="EMBL" id="PZO45122.1"/>
    </source>
</evidence>
<dbReference type="InterPro" id="IPR047684">
    <property type="entry name" value="Por_som-like"/>
</dbReference>
<evidence type="ECO:0000256" key="1">
    <source>
        <dbReference type="ARBA" id="ARBA00008769"/>
    </source>
</evidence>
<feature type="chain" id="PRO_5015798870" evidence="2">
    <location>
        <begin position="34"/>
        <end position="551"/>
    </location>
</feature>
<organism evidence="4 5">
    <name type="scientific">Pseudanabaena frigida</name>
    <dbReference type="NCBI Taxonomy" id="945775"/>
    <lineage>
        <taxon>Bacteria</taxon>
        <taxon>Bacillati</taxon>
        <taxon>Cyanobacteriota</taxon>
        <taxon>Cyanophyceae</taxon>
        <taxon>Pseudanabaenales</taxon>
        <taxon>Pseudanabaenaceae</taxon>
        <taxon>Pseudanabaena</taxon>
    </lineage>
</organism>
<dbReference type="PROSITE" id="PS51272">
    <property type="entry name" value="SLH"/>
    <property type="match status" value="1"/>
</dbReference>
<feature type="signal peptide" evidence="2">
    <location>
        <begin position="1"/>
        <end position="33"/>
    </location>
</feature>
<dbReference type="Gene3D" id="2.40.160.180">
    <property type="entry name" value="Carbohydrate-selective porin OprB"/>
    <property type="match status" value="1"/>
</dbReference>
<proteinExistence type="inferred from homology"/>
<gene>
    <name evidence="4" type="ORF">DCF19_01120</name>
</gene>
<comment type="similarity">
    <text evidence="1 2">Belongs to the OprB family.</text>
</comment>
<dbReference type="EMBL" id="QBML01000001">
    <property type="protein sequence ID" value="PZO45122.1"/>
    <property type="molecule type" value="Genomic_DNA"/>
</dbReference>
<accession>A0A2W4WKY0</accession>
<name>A0A2W4WKY0_9CYAN</name>
<dbReference type="NCBIfam" id="NF033921">
    <property type="entry name" value="por_somb"/>
    <property type="match status" value="1"/>
</dbReference>
<dbReference type="PANTHER" id="PTHR43308">
    <property type="entry name" value="OUTER MEMBRANE PROTEIN ALPHA-RELATED"/>
    <property type="match status" value="1"/>
</dbReference>
<dbReference type="Pfam" id="PF04966">
    <property type="entry name" value="OprB"/>
    <property type="match status" value="1"/>
</dbReference>
<reference evidence="4 5" key="1">
    <citation type="submission" date="2018-04" db="EMBL/GenBank/DDBJ databases">
        <authorList>
            <person name="Go L.Y."/>
            <person name="Mitchell J.A."/>
        </authorList>
    </citation>
    <scope>NUCLEOTIDE SEQUENCE [LARGE SCALE GENOMIC DNA]</scope>
    <source>
        <strain evidence="4">ULC066bin1</strain>
    </source>
</reference>
<dbReference type="GO" id="GO:0016020">
    <property type="term" value="C:membrane"/>
    <property type="evidence" value="ECO:0007669"/>
    <property type="project" value="InterPro"/>
</dbReference>
<dbReference type="InterPro" id="IPR038673">
    <property type="entry name" value="OprB_sf"/>
</dbReference>
<reference evidence="4 5" key="2">
    <citation type="submission" date="2018-06" db="EMBL/GenBank/DDBJ databases">
        <title>Metagenomic assembly of (sub)arctic Cyanobacteria and their associated microbiome from non-axenic cultures.</title>
        <authorList>
            <person name="Baurain D."/>
        </authorList>
    </citation>
    <scope>NUCLEOTIDE SEQUENCE [LARGE SCALE GENOMIC DNA]</scope>
    <source>
        <strain evidence="4">ULC066bin1</strain>
    </source>
</reference>
<sequence>MSKFLGKNYSIVTPVVISAAIAASAIISGSANAETQNSTKSVNADALVEQVQLRPSAVAQNVTSVSQLSDVKPTDWAFTALQSLVERYGCIAGYPDRTFRGKQATSRYEFAAGLNACLDKINEIISAGLADKVSKEDLATLQKLQEEFAAELATLRGRVDALDAKTAKLEAQQFSTTTKLRGEAIFGLAAASDGTTATGVDKTNTTFSYRVRLNLDTSFTGKDLLRTRLQASNTGQYRDLVGQNANGNSTRLSFDGFGYSGSAANNFEINRLYYKFPVGDSITAYIAPIGAPEDVLSPLNPIESDSQGTVSRFGRFNPLIRIASSSRDNGLAIAGLTFKFNDKARLELLYSASNPASATGQGGVTGQDTKLAAQLVAQPIDSLTLGIGYARAYTVGNTLSSGLNVDTFGLSALNALGVSGINTDTVVGSLVWDITKKFSFNTWGSYTFANATGTTTAGTTFTSWLAAISGKDLFTEGDLAAISFGQPLLRTSVTGSAQGSANTPYQLEAFYRFRVSKNISITPGVFFVFNQGSDSANGTATVGVIRTTFSF</sequence>
<feature type="domain" description="SLH" evidence="3">
    <location>
        <begin position="64"/>
        <end position="128"/>
    </location>
</feature>
<dbReference type="Proteomes" id="UP000249467">
    <property type="component" value="Unassembled WGS sequence"/>
</dbReference>
<evidence type="ECO:0000259" key="3">
    <source>
        <dbReference type="PROSITE" id="PS51272"/>
    </source>
</evidence>
<dbReference type="InterPro" id="IPR001119">
    <property type="entry name" value="SLH_dom"/>
</dbReference>
<protein>
    <submittedName>
        <fullName evidence="4">Porin</fullName>
    </submittedName>
</protein>
<evidence type="ECO:0000256" key="2">
    <source>
        <dbReference type="RuleBase" id="RU363072"/>
    </source>
</evidence>
<dbReference type="GO" id="GO:0015288">
    <property type="term" value="F:porin activity"/>
    <property type="evidence" value="ECO:0007669"/>
    <property type="project" value="InterPro"/>
</dbReference>
<dbReference type="PANTHER" id="PTHR43308:SF1">
    <property type="entry name" value="OUTER MEMBRANE PROTEIN ALPHA"/>
    <property type="match status" value="1"/>
</dbReference>
<dbReference type="Pfam" id="PF00395">
    <property type="entry name" value="SLH"/>
    <property type="match status" value="1"/>
</dbReference>
<dbReference type="GO" id="GO:0008643">
    <property type="term" value="P:carbohydrate transport"/>
    <property type="evidence" value="ECO:0007669"/>
    <property type="project" value="InterPro"/>
</dbReference>
<keyword evidence="2" id="KW-0732">Signal</keyword>
<dbReference type="AlphaFoldDB" id="A0A2W4WKY0"/>